<accession>A0ABN8HQT8</accession>
<evidence type="ECO:0000313" key="2">
    <source>
        <dbReference type="EMBL" id="CAH2035904.1"/>
    </source>
</evidence>
<evidence type="ECO:0000256" key="1">
    <source>
        <dbReference type="SAM" id="MobiDB-lite"/>
    </source>
</evidence>
<evidence type="ECO:0000313" key="3">
    <source>
        <dbReference type="Proteomes" id="UP000837857"/>
    </source>
</evidence>
<proteinExistence type="predicted"/>
<keyword evidence="3" id="KW-1185">Reference proteome</keyword>
<feature type="region of interest" description="Disordered" evidence="1">
    <location>
        <begin position="261"/>
        <end position="298"/>
    </location>
</feature>
<protein>
    <submittedName>
        <fullName evidence="2">Uncharacterized protein</fullName>
    </submittedName>
</protein>
<dbReference type="Proteomes" id="UP000837857">
    <property type="component" value="Chromosome 1"/>
</dbReference>
<sequence>MEMKPNARLFFDRGLNVVNRTEALRRKRTVANGEVTTTFTAPPPKLVPRDPPPPPLPPVHCPLAPLTAGRYMQIKFYRPNGASGTDTTIVWIEWKLKNKSAIESKTALGTDGKRAADGGPSWGVAPITGPSKIMVSTLFKRFPKNLTLSGATCVRAVDRIKKKKKQRTTGLVRGPNLFAGGAARPIGAGRNKIKLHRLGGAAAGLMHAPLTARTRRAFNNFRTDGARREIESCLRSSAGRGESGATLSSSARHFRRLQFGHDTNDAASPHPTHLVTADPSTQHETRHGGGRGGGGVGESKFMDTSMIRAALLYAEFRQMKRTIRPVVYRNINRLARTTVPGCAADAKPAVYAPFMKIRASNTSACIHTTPLPPVRSTNRARSRETRKQYDRVEAEAVMRDNSVPWRVQRCKIKYERKTAARPPAPARGAKNTRPPCGAAPIKSIKKCQPVPFGTLSLCTRAAPAEGRVNNSTGRGIKFARRKLCRAPRTGRPSNRLPGPPLFLRVPHAPSVVTGHTCWRAALFIARLFSRAVAAGRLWR</sequence>
<feature type="non-terminal residue" evidence="2">
    <location>
        <position position="539"/>
    </location>
</feature>
<feature type="region of interest" description="Disordered" evidence="1">
    <location>
        <begin position="368"/>
        <end position="387"/>
    </location>
</feature>
<dbReference type="EMBL" id="OW152813">
    <property type="protein sequence ID" value="CAH2035904.1"/>
    <property type="molecule type" value="Genomic_DNA"/>
</dbReference>
<organism evidence="2 3">
    <name type="scientific">Iphiclides podalirius</name>
    <name type="common">scarce swallowtail</name>
    <dbReference type="NCBI Taxonomy" id="110791"/>
    <lineage>
        <taxon>Eukaryota</taxon>
        <taxon>Metazoa</taxon>
        <taxon>Ecdysozoa</taxon>
        <taxon>Arthropoda</taxon>
        <taxon>Hexapoda</taxon>
        <taxon>Insecta</taxon>
        <taxon>Pterygota</taxon>
        <taxon>Neoptera</taxon>
        <taxon>Endopterygota</taxon>
        <taxon>Lepidoptera</taxon>
        <taxon>Glossata</taxon>
        <taxon>Ditrysia</taxon>
        <taxon>Papilionoidea</taxon>
        <taxon>Papilionidae</taxon>
        <taxon>Papilioninae</taxon>
        <taxon>Iphiclides</taxon>
    </lineage>
</organism>
<gene>
    <name evidence="2" type="ORF">IPOD504_LOCUS752</name>
</gene>
<reference evidence="2" key="1">
    <citation type="submission" date="2022-03" db="EMBL/GenBank/DDBJ databases">
        <authorList>
            <person name="Martin H S."/>
        </authorList>
    </citation>
    <scope>NUCLEOTIDE SEQUENCE</scope>
</reference>
<name>A0ABN8HQT8_9NEOP</name>